<gene>
    <name evidence="4" type="ORF">B0T14DRAFT_564865</name>
</gene>
<dbReference type="Proteomes" id="UP001175000">
    <property type="component" value="Unassembled WGS sequence"/>
</dbReference>
<accession>A0AA39WY44</accession>
<dbReference type="PANTHER" id="PTHR22957">
    <property type="entry name" value="TBC1 DOMAIN FAMILY MEMBER GTPASE-ACTIVATING PROTEIN"/>
    <property type="match status" value="1"/>
</dbReference>
<dbReference type="Gene3D" id="1.10.472.80">
    <property type="entry name" value="Ypt/Rab-GAP domain of gyp1p, domain 3"/>
    <property type="match status" value="1"/>
</dbReference>
<feature type="region of interest" description="Disordered" evidence="2">
    <location>
        <begin position="576"/>
        <end position="671"/>
    </location>
</feature>
<evidence type="ECO:0000259" key="3">
    <source>
        <dbReference type="PROSITE" id="PS50086"/>
    </source>
</evidence>
<dbReference type="SUPFAM" id="SSF47923">
    <property type="entry name" value="Ypt/Rab-GAP domain of gyp1p"/>
    <property type="match status" value="2"/>
</dbReference>
<sequence length="753" mass="82974">MRARWEETLRHGTSIADLQRAVKFNGPTSPCVAGSRSVCWKAFLLFRDTPFSHWPLALAESRSLYDSLCEQHLKFIRHPEQLAALSFDPLADDPDSPWDTVRRDETARSEILQDVRRLPDEPFYHEQAVQAMILDILFLYCKLNPGVGGYRQGMHELLAPIVQVVALDAVGREAATMDSSVDRTMVDILDARYIEHDSYAIFSRLMGRASAFYEVGSGSESSYPGKNMIVEKSQYIHEVALMKVDQELANHLRNIEVLPQIFLIRWIRLLFGREFPFEQLLSLWDTIFAFDPNLELIDLICVAMLLRIRWTLLEADYSVALQLMLKYPAPQPPHGPHTFVDDALYLRDHPNAAGGVTLIFKYTGRSPTVSMTENTKSAPPLQGFGSLRPRTLGARSPLSSTARLLQQPRGVEALLQGATKNMIEKGEKLGINQAVRDAMGEIKRNMQGFQEARSPGGGRATSFGDSRLVSSDHSLAVTMLERRNRRLGAMLDESIGNLKELATSKLEGDKEKNIEALEIAAAKVQFVKACLDDPSLSLPDEEIPALNALTISSPTEIKSPTVALDTTPVIMTSSLVDETRSALSSPERDPSTRGLPTLPEEADPATGPVISDPDKMDTDDTPEPAALPTPRSSTDATPLSTPRTVPAAVVTDPLAPSTPRERPKAPIPTRSTLAQSSFSWMLEPDTTSSALNSAFPTSRPSSSGSASAAAHKKRNNPSRERNAFLFGEVVTSEGLDERKLSADEIFGLQPIRK</sequence>
<dbReference type="PROSITE" id="PS50086">
    <property type="entry name" value="TBC_RABGAP"/>
    <property type="match status" value="1"/>
</dbReference>
<comment type="caution">
    <text evidence="4">The sequence shown here is derived from an EMBL/GenBank/DDBJ whole genome shotgun (WGS) entry which is preliminary data.</text>
</comment>
<feature type="compositionally biased region" description="Low complexity" evidence="2">
    <location>
        <begin position="693"/>
        <end position="709"/>
    </location>
</feature>
<dbReference type="FunFam" id="1.10.8.270:FF:000031">
    <property type="entry name" value="TBC1 domain family member 5"/>
    <property type="match status" value="1"/>
</dbReference>
<dbReference type="Pfam" id="PF00566">
    <property type="entry name" value="RabGAP-TBC"/>
    <property type="match status" value="1"/>
</dbReference>
<evidence type="ECO:0000256" key="2">
    <source>
        <dbReference type="SAM" id="MobiDB-lite"/>
    </source>
</evidence>
<dbReference type="SMART" id="SM00164">
    <property type="entry name" value="TBC"/>
    <property type="match status" value="1"/>
</dbReference>
<dbReference type="EMBL" id="JAULSU010000003">
    <property type="protein sequence ID" value="KAK0623517.1"/>
    <property type="molecule type" value="Genomic_DNA"/>
</dbReference>
<keyword evidence="1" id="KW-0343">GTPase activation</keyword>
<evidence type="ECO:0000313" key="5">
    <source>
        <dbReference type="Proteomes" id="UP001175000"/>
    </source>
</evidence>
<protein>
    <submittedName>
        <fullName evidence="4">Rab-GTPase-TBC domain-containing protein</fullName>
    </submittedName>
</protein>
<dbReference type="FunFam" id="1.10.472.80:FF:000038">
    <property type="entry name" value="TBC1 domain family member 5"/>
    <property type="match status" value="1"/>
</dbReference>
<organism evidence="4 5">
    <name type="scientific">Immersiella caudata</name>
    <dbReference type="NCBI Taxonomy" id="314043"/>
    <lineage>
        <taxon>Eukaryota</taxon>
        <taxon>Fungi</taxon>
        <taxon>Dikarya</taxon>
        <taxon>Ascomycota</taxon>
        <taxon>Pezizomycotina</taxon>
        <taxon>Sordariomycetes</taxon>
        <taxon>Sordariomycetidae</taxon>
        <taxon>Sordariales</taxon>
        <taxon>Lasiosphaeriaceae</taxon>
        <taxon>Immersiella</taxon>
    </lineage>
</organism>
<name>A0AA39WY44_9PEZI</name>
<proteinExistence type="predicted"/>
<dbReference type="AlphaFoldDB" id="A0AA39WY44"/>
<dbReference type="Gene3D" id="1.10.8.270">
    <property type="entry name" value="putative rabgap domain of human tbc1 domain family member 14 like domains"/>
    <property type="match status" value="1"/>
</dbReference>
<feature type="domain" description="Rab-GAP TBC" evidence="3">
    <location>
        <begin position="30"/>
        <end position="291"/>
    </location>
</feature>
<dbReference type="InterPro" id="IPR000195">
    <property type="entry name" value="Rab-GAP-TBC_dom"/>
</dbReference>
<feature type="region of interest" description="Disordered" evidence="2">
    <location>
        <begin position="684"/>
        <end position="722"/>
    </location>
</feature>
<reference evidence="4" key="1">
    <citation type="submission" date="2023-06" db="EMBL/GenBank/DDBJ databases">
        <title>Genome-scale phylogeny and comparative genomics of the fungal order Sordariales.</title>
        <authorList>
            <consortium name="Lawrence Berkeley National Laboratory"/>
            <person name="Hensen N."/>
            <person name="Bonometti L."/>
            <person name="Westerberg I."/>
            <person name="Brannstrom I.O."/>
            <person name="Guillou S."/>
            <person name="Cros-Aarteil S."/>
            <person name="Calhoun S."/>
            <person name="Haridas S."/>
            <person name="Kuo A."/>
            <person name="Mondo S."/>
            <person name="Pangilinan J."/>
            <person name="Riley R."/>
            <person name="Labutti K."/>
            <person name="Andreopoulos B."/>
            <person name="Lipzen A."/>
            <person name="Chen C."/>
            <person name="Yanf M."/>
            <person name="Daum C."/>
            <person name="Ng V."/>
            <person name="Clum A."/>
            <person name="Steindorff A."/>
            <person name="Ohm R."/>
            <person name="Martin F."/>
            <person name="Silar P."/>
            <person name="Natvig D."/>
            <person name="Lalanne C."/>
            <person name="Gautier V."/>
            <person name="Ament-Velasquez S.L."/>
            <person name="Kruys A."/>
            <person name="Hutchinson M.I."/>
            <person name="Powell A.J."/>
            <person name="Barry K."/>
            <person name="Miller A.N."/>
            <person name="Grigoriev I.V."/>
            <person name="Debuchy R."/>
            <person name="Gladieux P."/>
            <person name="Thoren M.H."/>
            <person name="Johannesson H."/>
        </authorList>
    </citation>
    <scope>NUCLEOTIDE SEQUENCE</scope>
    <source>
        <strain evidence="4">CBS 606.72</strain>
    </source>
</reference>
<feature type="compositionally biased region" description="Polar residues" evidence="2">
    <location>
        <begin position="630"/>
        <end position="643"/>
    </location>
</feature>
<dbReference type="GO" id="GO:0005096">
    <property type="term" value="F:GTPase activator activity"/>
    <property type="evidence" value="ECO:0007669"/>
    <property type="project" value="UniProtKB-KW"/>
</dbReference>
<dbReference type="InterPro" id="IPR035969">
    <property type="entry name" value="Rab-GAP_TBC_sf"/>
</dbReference>
<evidence type="ECO:0000256" key="1">
    <source>
        <dbReference type="ARBA" id="ARBA00022468"/>
    </source>
</evidence>
<evidence type="ECO:0000313" key="4">
    <source>
        <dbReference type="EMBL" id="KAK0623517.1"/>
    </source>
</evidence>
<dbReference type="PANTHER" id="PTHR22957:SF337">
    <property type="entry name" value="TBC1 DOMAIN FAMILY MEMBER 5"/>
    <property type="match status" value="1"/>
</dbReference>
<keyword evidence="5" id="KW-1185">Reference proteome</keyword>